<proteinExistence type="predicted"/>
<dbReference type="RefSeq" id="WP_155036361.1">
    <property type="nucleotide sequence ID" value="NZ_JBHTIG010000016.1"/>
</dbReference>
<keyword evidence="1" id="KW-0812">Transmembrane</keyword>
<dbReference type="SUPFAM" id="SSF53448">
    <property type="entry name" value="Nucleotide-diphospho-sugar transferases"/>
    <property type="match status" value="1"/>
</dbReference>
<dbReference type="Gene3D" id="3.90.550.10">
    <property type="entry name" value="Spore Coat Polysaccharide Biosynthesis Protein SpsA, Chain A"/>
    <property type="match status" value="1"/>
</dbReference>
<protein>
    <submittedName>
        <fullName evidence="3">Glycosyltransferase</fullName>
    </submittedName>
</protein>
<dbReference type="PANTHER" id="PTHR43179:SF10">
    <property type="entry name" value="GLYCOSYL TRANSFERASE"/>
    <property type="match status" value="1"/>
</dbReference>
<dbReference type="InterPro" id="IPR001173">
    <property type="entry name" value="Glyco_trans_2-like"/>
</dbReference>
<dbReference type="PANTHER" id="PTHR43179">
    <property type="entry name" value="RHAMNOSYLTRANSFERASE WBBL"/>
    <property type="match status" value="1"/>
</dbReference>
<evidence type="ECO:0000313" key="3">
    <source>
        <dbReference type="EMBL" id="MTH30377.1"/>
    </source>
</evidence>
<dbReference type="Proteomes" id="UP000488936">
    <property type="component" value="Unassembled WGS sequence"/>
</dbReference>
<evidence type="ECO:0000313" key="4">
    <source>
        <dbReference type="Proteomes" id="UP000488936"/>
    </source>
</evidence>
<dbReference type="AlphaFoldDB" id="A0A7K1GNB4"/>
<evidence type="ECO:0000256" key="1">
    <source>
        <dbReference type="SAM" id="Phobius"/>
    </source>
</evidence>
<dbReference type="EMBL" id="WMJY01000024">
    <property type="protein sequence ID" value="MTH30377.1"/>
    <property type="molecule type" value="Genomic_DNA"/>
</dbReference>
<organism evidence="3 4">
    <name type="scientific">Myroides pelagicus</name>
    <dbReference type="NCBI Taxonomy" id="270914"/>
    <lineage>
        <taxon>Bacteria</taxon>
        <taxon>Pseudomonadati</taxon>
        <taxon>Bacteroidota</taxon>
        <taxon>Flavobacteriia</taxon>
        <taxon>Flavobacteriales</taxon>
        <taxon>Flavobacteriaceae</taxon>
        <taxon>Myroides</taxon>
    </lineage>
</organism>
<dbReference type="Pfam" id="PF00535">
    <property type="entry name" value="Glycos_transf_2"/>
    <property type="match status" value="1"/>
</dbReference>
<keyword evidence="1" id="KW-0472">Membrane</keyword>
<dbReference type="OrthoDB" id="9771846at2"/>
<comment type="caution">
    <text evidence="3">The sequence shown here is derived from an EMBL/GenBank/DDBJ whole genome shotgun (WGS) entry which is preliminary data.</text>
</comment>
<evidence type="ECO:0000259" key="2">
    <source>
        <dbReference type="Pfam" id="PF00535"/>
    </source>
</evidence>
<sequence>MKSISFVIVSYISQELLRDCIESIIKECEVINIEYEIIVVDNSPNEYKEIIRLLIASFNIPIMYIPSKNIGYGAGNNLGCQSSKKDIICIINPDVRLKAYTLKYVFEKLNNDLNLALLGGKQIGGRNISFYLLPEFFVPFLSALIVLISNRFNLFNSRFFFLSGACFFMPREKFEEVGGFDSNIFLYHEESDLSKRILANNYKIEYDKRIEYIHEMGERNNLSDKTFICMLESLFYYLNKYDLSVKRVGFFKKIYFRFTDKRLYELFCEFYNKGKL</sequence>
<feature type="domain" description="Glycosyltransferase 2-like" evidence="2">
    <location>
        <begin position="5"/>
        <end position="177"/>
    </location>
</feature>
<accession>A0A7K1GNB4</accession>
<dbReference type="GO" id="GO:0016740">
    <property type="term" value="F:transferase activity"/>
    <property type="evidence" value="ECO:0007669"/>
    <property type="project" value="UniProtKB-KW"/>
</dbReference>
<keyword evidence="1" id="KW-1133">Transmembrane helix</keyword>
<feature type="transmembrane region" description="Helical" evidence="1">
    <location>
        <begin position="128"/>
        <end position="148"/>
    </location>
</feature>
<reference evidence="3 4" key="1">
    <citation type="journal article" date="2006" name="Int. J. Syst. Evol. Microbiol.">
        <title>Myroides pelagicus sp. nov., isolated from seawater in Thailand.</title>
        <authorList>
            <person name="Yoon J."/>
            <person name="Maneerat S."/>
            <person name="Kawai F."/>
            <person name="Yokota A."/>
        </authorList>
    </citation>
    <scope>NUCLEOTIDE SEQUENCE [LARGE SCALE GENOMIC DNA]</scope>
    <source>
        <strain evidence="3 4">SM1T</strain>
    </source>
</reference>
<name>A0A7K1GNB4_9FLAO</name>
<dbReference type="InterPro" id="IPR029044">
    <property type="entry name" value="Nucleotide-diphossugar_trans"/>
</dbReference>
<keyword evidence="4" id="KW-1185">Reference proteome</keyword>
<gene>
    <name evidence="3" type="ORF">GJV77_10770</name>
</gene>
<keyword evidence="3" id="KW-0808">Transferase</keyword>